<feature type="signal peptide" evidence="1">
    <location>
        <begin position="1"/>
        <end position="20"/>
    </location>
</feature>
<keyword evidence="3" id="KW-1185">Reference proteome</keyword>
<dbReference type="SUPFAM" id="SSF81901">
    <property type="entry name" value="HCP-like"/>
    <property type="match status" value="1"/>
</dbReference>
<dbReference type="RefSeq" id="WP_090680887.1">
    <property type="nucleotide sequence ID" value="NZ_FORU01000017.1"/>
</dbReference>
<protein>
    <recommendedName>
        <fullName evidence="4">DUF2911 domain-containing protein</fullName>
    </recommendedName>
</protein>
<sequence>MFKKVICSALVLFSIATMDAQVKTPPTSSKSKIEEVVGLTNITIDYSRPSMRGRSVFGDLVPYGRMWRTGANMNTTVTFADDVTIAGKELKKGKYALYTIPKATSWEVIFYSDTNNWGLPEKFDESKVALRTDVKSVSSDRKYETFTIALNNVDIDGVDMELIWEKTIVPIHIGVPSEKLALASIEQTFSGPKAVDYYAASQYYFLINKELSKALKWIDAAIEKEGASAPFYFTRLKSQIQAKMGDKKGAIETAKKSLEMAEKANNLDYIKMNKDAILEWSI</sequence>
<gene>
    <name evidence="2" type="ORF">SAMN04487893_1179</name>
</gene>
<evidence type="ECO:0008006" key="4">
    <source>
        <dbReference type="Google" id="ProtNLM"/>
    </source>
</evidence>
<evidence type="ECO:0000256" key="1">
    <source>
        <dbReference type="SAM" id="SignalP"/>
    </source>
</evidence>
<keyword evidence="1" id="KW-0732">Signal</keyword>
<proteinExistence type="predicted"/>
<evidence type="ECO:0000313" key="3">
    <source>
        <dbReference type="Proteomes" id="UP000243887"/>
    </source>
</evidence>
<organism evidence="2 3">
    <name type="scientific">Myroides guanonis</name>
    <dbReference type="NCBI Taxonomy" id="1150112"/>
    <lineage>
        <taxon>Bacteria</taxon>
        <taxon>Pseudomonadati</taxon>
        <taxon>Bacteroidota</taxon>
        <taxon>Flavobacteriia</taxon>
        <taxon>Flavobacteriales</taxon>
        <taxon>Flavobacteriaceae</taxon>
        <taxon>Myroides</taxon>
    </lineage>
</organism>
<dbReference type="Proteomes" id="UP000243887">
    <property type="component" value="Unassembled WGS sequence"/>
</dbReference>
<dbReference type="EMBL" id="FORU01000017">
    <property type="protein sequence ID" value="SFJ80344.1"/>
    <property type="molecule type" value="Genomic_DNA"/>
</dbReference>
<dbReference type="STRING" id="1150112.SAMN04487893_1179"/>
<dbReference type="InterPro" id="IPR021314">
    <property type="entry name" value="DUF2911"/>
</dbReference>
<dbReference type="OrthoDB" id="187854at2"/>
<dbReference type="Gene3D" id="1.25.40.1040">
    <property type="match status" value="1"/>
</dbReference>
<accession>A0A1I3UA11</accession>
<reference evidence="3" key="1">
    <citation type="submission" date="2016-10" db="EMBL/GenBank/DDBJ databases">
        <authorList>
            <person name="Varghese N."/>
            <person name="Submissions S."/>
        </authorList>
    </citation>
    <scope>NUCLEOTIDE SEQUENCE [LARGE SCALE GENOMIC DNA]</scope>
    <source>
        <strain evidence="3">DSM 26542</strain>
    </source>
</reference>
<name>A0A1I3UA11_9FLAO</name>
<dbReference type="Pfam" id="PF11138">
    <property type="entry name" value="DUF2911"/>
    <property type="match status" value="1"/>
</dbReference>
<feature type="chain" id="PRO_5017418139" description="DUF2911 domain-containing protein" evidence="1">
    <location>
        <begin position="21"/>
        <end position="282"/>
    </location>
</feature>
<dbReference type="AlphaFoldDB" id="A0A1I3UA11"/>
<evidence type="ECO:0000313" key="2">
    <source>
        <dbReference type="EMBL" id="SFJ80344.1"/>
    </source>
</evidence>